<dbReference type="EMBL" id="BGPR01001385">
    <property type="protein sequence ID" value="GBM52622.1"/>
    <property type="molecule type" value="Genomic_DNA"/>
</dbReference>
<gene>
    <name evidence="1" type="ORF">AVEN_16736_1</name>
</gene>
<sequence>MSEGKVRKWARDFKAGRDNIHADSRSSRSSVITDDMVASVEAKIFVNRRFTISTLSNDFPEVSSYNEEGDAMLNRIVTGDETWVSHVTPESKQQSMKWRQTHSPIRVKAKQTFPAQDHGVRVLG</sequence>
<evidence type="ECO:0000313" key="1">
    <source>
        <dbReference type="EMBL" id="GBM52622.1"/>
    </source>
</evidence>
<reference evidence="1 2" key="1">
    <citation type="journal article" date="2019" name="Sci. Rep.">
        <title>Orb-weaving spider Araneus ventricosus genome elucidates the spidroin gene catalogue.</title>
        <authorList>
            <person name="Kono N."/>
            <person name="Nakamura H."/>
            <person name="Ohtoshi R."/>
            <person name="Moran D.A.P."/>
            <person name="Shinohara A."/>
            <person name="Yoshida Y."/>
            <person name="Fujiwara M."/>
            <person name="Mori M."/>
            <person name="Tomita M."/>
            <person name="Arakawa K."/>
        </authorList>
    </citation>
    <scope>NUCLEOTIDE SEQUENCE [LARGE SCALE GENOMIC DNA]</scope>
</reference>
<dbReference type="GO" id="GO:0003676">
    <property type="term" value="F:nucleic acid binding"/>
    <property type="evidence" value="ECO:0007669"/>
    <property type="project" value="InterPro"/>
</dbReference>
<protein>
    <recommendedName>
        <fullName evidence="3">Mos1 transposase HTH domain-containing protein</fullName>
    </recommendedName>
</protein>
<keyword evidence="2" id="KW-1185">Reference proteome</keyword>
<dbReference type="Gene3D" id="3.30.420.10">
    <property type="entry name" value="Ribonuclease H-like superfamily/Ribonuclease H"/>
    <property type="match status" value="1"/>
</dbReference>
<evidence type="ECO:0000313" key="2">
    <source>
        <dbReference type="Proteomes" id="UP000499080"/>
    </source>
</evidence>
<dbReference type="PANTHER" id="PTHR46060">
    <property type="entry name" value="MARINER MOS1 TRANSPOSASE-LIKE PROTEIN"/>
    <property type="match status" value="1"/>
</dbReference>
<proteinExistence type="predicted"/>
<accession>A0A4Y2GFK3</accession>
<dbReference type="OrthoDB" id="6572822at2759"/>
<dbReference type="AlphaFoldDB" id="A0A4Y2GFK3"/>
<organism evidence="1 2">
    <name type="scientific">Araneus ventricosus</name>
    <name type="common">Orbweaver spider</name>
    <name type="synonym">Epeira ventricosa</name>
    <dbReference type="NCBI Taxonomy" id="182803"/>
    <lineage>
        <taxon>Eukaryota</taxon>
        <taxon>Metazoa</taxon>
        <taxon>Ecdysozoa</taxon>
        <taxon>Arthropoda</taxon>
        <taxon>Chelicerata</taxon>
        <taxon>Arachnida</taxon>
        <taxon>Araneae</taxon>
        <taxon>Araneomorphae</taxon>
        <taxon>Entelegynae</taxon>
        <taxon>Araneoidea</taxon>
        <taxon>Araneidae</taxon>
        <taxon>Araneus</taxon>
    </lineage>
</organism>
<dbReference type="InterPro" id="IPR052709">
    <property type="entry name" value="Transposase-MT_Hybrid"/>
</dbReference>
<evidence type="ECO:0008006" key="3">
    <source>
        <dbReference type="Google" id="ProtNLM"/>
    </source>
</evidence>
<dbReference type="InterPro" id="IPR036397">
    <property type="entry name" value="RNaseH_sf"/>
</dbReference>
<dbReference type="Proteomes" id="UP000499080">
    <property type="component" value="Unassembled WGS sequence"/>
</dbReference>
<dbReference type="PANTHER" id="PTHR46060:SF1">
    <property type="entry name" value="MARINER MOS1 TRANSPOSASE-LIKE PROTEIN"/>
    <property type="match status" value="1"/>
</dbReference>
<name>A0A4Y2GFK3_ARAVE</name>
<comment type="caution">
    <text evidence="1">The sequence shown here is derived from an EMBL/GenBank/DDBJ whole genome shotgun (WGS) entry which is preliminary data.</text>
</comment>